<dbReference type="EMBL" id="GBXM01045895">
    <property type="protein sequence ID" value="JAH62682.1"/>
    <property type="molecule type" value="Transcribed_RNA"/>
</dbReference>
<name>A0A0E9UAA4_ANGAN</name>
<protein>
    <submittedName>
        <fullName evidence="1">Uncharacterized protein</fullName>
    </submittedName>
</protein>
<reference evidence="1" key="1">
    <citation type="submission" date="2014-11" db="EMBL/GenBank/DDBJ databases">
        <authorList>
            <person name="Amaro Gonzalez C."/>
        </authorList>
    </citation>
    <scope>NUCLEOTIDE SEQUENCE</scope>
</reference>
<dbReference type="AlphaFoldDB" id="A0A0E9UAA4"/>
<reference evidence="1" key="2">
    <citation type="journal article" date="2015" name="Fish Shellfish Immunol.">
        <title>Early steps in the European eel (Anguilla anguilla)-Vibrio vulnificus interaction in the gills: Role of the RtxA13 toxin.</title>
        <authorList>
            <person name="Callol A."/>
            <person name="Pajuelo D."/>
            <person name="Ebbesson L."/>
            <person name="Teles M."/>
            <person name="MacKenzie S."/>
            <person name="Amaro C."/>
        </authorList>
    </citation>
    <scope>NUCLEOTIDE SEQUENCE</scope>
</reference>
<accession>A0A0E9UAA4</accession>
<organism evidence="1">
    <name type="scientific">Anguilla anguilla</name>
    <name type="common">European freshwater eel</name>
    <name type="synonym">Muraena anguilla</name>
    <dbReference type="NCBI Taxonomy" id="7936"/>
    <lineage>
        <taxon>Eukaryota</taxon>
        <taxon>Metazoa</taxon>
        <taxon>Chordata</taxon>
        <taxon>Craniata</taxon>
        <taxon>Vertebrata</taxon>
        <taxon>Euteleostomi</taxon>
        <taxon>Actinopterygii</taxon>
        <taxon>Neopterygii</taxon>
        <taxon>Teleostei</taxon>
        <taxon>Anguilliformes</taxon>
        <taxon>Anguillidae</taxon>
        <taxon>Anguilla</taxon>
    </lineage>
</organism>
<evidence type="ECO:0000313" key="1">
    <source>
        <dbReference type="EMBL" id="JAH62682.1"/>
    </source>
</evidence>
<proteinExistence type="predicted"/>
<sequence>MSSPCPRGCTEVTESGPNDIAHYYS</sequence>